<reference evidence="1 2" key="1">
    <citation type="journal article" date="2014" name="Proc. Natl. Acad. Sci. U.S.A.">
        <title>Trajectory and genomic determinants of fungal-pathogen speciation and host adaptation.</title>
        <authorList>
            <person name="Hu X."/>
            <person name="Xiao G."/>
            <person name="Zheng P."/>
            <person name="Shang Y."/>
            <person name="Su Y."/>
            <person name="Zhang X."/>
            <person name="Liu X."/>
            <person name="Zhan S."/>
            <person name="St Leger R.J."/>
            <person name="Wang C."/>
        </authorList>
    </citation>
    <scope>NUCLEOTIDE SEQUENCE [LARGE SCALE GENOMIC DNA]</scope>
    <source>
        <strain evidence="1 2">ARSEF 549</strain>
    </source>
</reference>
<proteinExistence type="predicted"/>
<accession>A0A0B4F746</accession>
<organism evidence="1 2">
    <name type="scientific">Metarhizium anisopliae (strain ARSEF 549)</name>
    <dbReference type="NCBI Taxonomy" id="3151832"/>
    <lineage>
        <taxon>Eukaryota</taxon>
        <taxon>Fungi</taxon>
        <taxon>Dikarya</taxon>
        <taxon>Ascomycota</taxon>
        <taxon>Pezizomycotina</taxon>
        <taxon>Sordariomycetes</taxon>
        <taxon>Hypocreomycetidae</taxon>
        <taxon>Hypocreales</taxon>
        <taxon>Clavicipitaceae</taxon>
        <taxon>Metarhizium</taxon>
    </lineage>
</organism>
<feature type="non-terminal residue" evidence="1">
    <location>
        <position position="1"/>
    </location>
</feature>
<dbReference type="VEuPathDB" id="FungiDB:MAN_04619"/>
<dbReference type="AlphaFoldDB" id="A0A0B4F746"/>
<dbReference type="EMBL" id="AZNF01000005">
    <property type="protein sequence ID" value="KID66338.1"/>
    <property type="molecule type" value="Genomic_DNA"/>
</dbReference>
<dbReference type="Proteomes" id="UP000031186">
    <property type="component" value="Unassembled WGS sequence"/>
</dbReference>
<keyword evidence="2" id="KW-1185">Reference proteome</keyword>
<dbReference type="HOGENOM" id="CLU_1993130_0_0_1"/>
<evidence type="ECO:0000313" key="1">
    <source>
        <dbReference type="EMBL" id="KID66338.1"/>
    </source>
</evidence>
<evidence type="ECO:0000313" key="2">
    <source>
        <dbReference type="Proteomes" id="UP000031186"/>
    </source>
</evidence>
<comment type="caution">
    <text evidence="1">The sequence shown here is derived from an EMBL/GenBank/DDBJ whole genome shotgun (WGS) entry which is preliminary data.</text>
</comment>
<sequence>MINPFSEKLIQMDREGSFQVPGKIYTIAGDIEVLICLVVSYTITKPKKAYNKNIREELLRILQVPLRTIHEKRLDQLQHLGNDLQGEISDVELDNLGVQVKKIQPTCDVVSQPTTTLTYSALALT</sequence>
<protein>
    <submittedName>
        <fullName evidence="1">Uncharacterized protein</fullName>
    </submittedName>
</protein>
<name>A0A0B4F746_METAF</name>
<gene>
    <name evidence="1" type="ORF">MAN_04619</name>
</gene>